<dbReference type="AlphaFoldDB" id="A0AB34G115"/>
<evidence type="ECO:0000313" key="2">
    <source>
        <dbReference type="EMBL" id="KAJ6444738.1"/>
    </source>
</evidence>
<organism evidence="2 3">
    <name type="scientific">Purpureocillium lavendulum</name>
    <dbReference type="NCBI Taxonomy" id="1247861"/>
    <lineage>
        <taxon>Eukaryota</taxon>
        <taxon>Fungi</taxon>
        <taxon>Dikarya</taxon>
        <taxon>Ascomycota</taxon>
        <taxon>Pezizomycotina</taxon>
        <taxon>Sordariomycetes</taxon>
        <taxon>Hypocreomycetidae</taxon>
        <taxon>Hypocreales</taxon>
        <taxon>Ophiocordycipitaceae</taxon>
        <taxon>Purpureocillium</taxon>
    </lineage>
</organism>
<accession>A0AB34G115</accession>
<keyword evidence="3" id="KW-1185">Reference proteome</keyword>
<feature type="signal peptide" evidence="1">
    <location>
        <begin position="1"/>
        <end position="18"/>
    </location>
</feature>
<reference evidence="2" key="1">
    <citation type="submission" date="2023-01" db="EMBL/GenBank/DDBJ databases">
        <title>The growth and conidiation of Purpureocillium lavendulum are regulated by nitrogen source and histone H3K14 acetylation.</title>
        <authorList>
            <person name="Tang P."/>
            <person name="Han J."/>
            <person name="Zhang C."/>
            <person name="Tang P."/>
            <person name="Qi F."/>
            <person name="Zhang K."/>
            <person name="Liang L."/>
        </authorList>
    </citation>
    <scope>NUCLEOTIDE SEQUENCE</scope>
    <source>
        <strain evidence="2">YMF1.00683</strain>
    </source>
</reference>
<protein>
    <submittedName>
        <fullName evidence="2">Uncharacterized protein</fullName>
    </submittedName>
</protein>
<feature type="chain" id="PRO_5044286819" evidence="1">
    <location>
        <begin position="19"/>
        <end position="86"/>
    </location>
</feature>
<name>A0AB34G115_9HYPO</name>
<keyword evidence="1" id="KW-0732">Signal</keyword>
<comment type="caution">
    <text evidence="2">The sequence shown here is derived from an EMBL/GenBank/DDBJ whole genome shotgun (WGS) entry which is preliminary data.</text>
</comment>
<proteinExistence type="predicted"/>
<evidence type="ECO:0000256" key="1">
    <source>
        <dbReference type="SAM" id="SignalP"/>
    </source>
</evidence>
<sequence length="86" mass="9471">MKVAAFVALATLYTIGLATPDEQLVCAGHIKPRDPAVTKKCCLKAQVHGRESGWDPESSSCRSTNILKFKFIECCKQEGRMMAKLI</sequence>
<dbReference type="Proteomes" id="UP001163105">
    <property type="component" value="Unassembled WGS sequence"/>
</dbReference>
<evidence type="ECO:0000313" key="3">
    <source>
        <dbReference type="Proteomes" id="UP001163105"/>
    </source>
</evidence>
<gene>
    <name evidence="2" type="ORF">O9K51_03134</name>
</gene>
<dbReference type="EMBL" id="JAQHRD010000002">
    <property type="protein sequence ID" value="KAJ6444738.1"/>
    <property type="molecule type" value="Genomic_DNA"/>
</dbReference>